<evidence type="ECO:0000313" key="6">
    <source>
        <dbReference type="Proteomes" id="UP000345637"/>
    </source>
</evidence>
<keyword evidence="1" id="KW-0963">Cytoplasm</keyword>
<dbReference type="GO" id="GO:0005737">
    <property type="term" value="C:cytoplasm"/>
    <property type="evidence" value="ECO:0007669"/>
    <property type="project" value="InterPro"/>
</dbReference>
<evidence type="ECO:0000313" key="5">
    <source>
        <dbReference type="EMBL" id="VFS89619.1"/>
    </source>
</evidence>
<dbReference type="EMBL" id="CAADJE010000037">
    <property type="protein sequence ID" value="VFS89619.1"/>
    <property type="molecule type" value="Genomic_DNA"/>
</dbReference>
<reference evidence="5 6" key="1">
    <citation type="submission" date="2019-03" db="EMBL/GenBank/DDBJ databases">
        <authorList>
            <consortium name="Pathogen Informatics"/>
        </authorList>
    </citation>
    <scope>NUCLEOTIDE SEQUENCE [LARGE SCALE GENOMIC DNA]</scope>
    <source>
        <strain evidence="5 6">NCTC12998</strain>
    </source>
</reference>
<proteinExistence type="predicted"/>
<dbReference type="InterPro" id="IPR008865">
    <property type="entry name" value="DNA_replication_term_site-bd"/>
</dbReference>
<dbReference type="SUPFAM" id="SSF56596">
    <property type="entry name" value="Replication terminator protein (Tus)"/>
    <property type="match status" value="1"/>
</dbReference>
<dbReference type="AlphaFoldDB" id="A0A485CXN8"/>
<evidence type="ECO:0000256" key="3">
    <source>
        <dbReference type="ARBA" id="ARBA00023125"/>
    </source>
</evidence>
<keyword evidence="3" id="KW-0238">DNA-binding</keyword>
<evidence type="ECO:0000256" key="4">
    <source>
        <dbReference type="NCBIfam" id="TIGR02648"/>
    </source>
</evidence>
<organism evidence="5 6">
    <name type="scientific">Raoultella planticola</name>
    <name type="common">Klebsiella planticola</name>
    <dbReference type="NCBI Taxonomy" id="575"/>
    <lineage>
        <taxon>Bacteria</taxon>
        <taxon>Pseudomonadati</taxon>
        <taxon>Pseudomonadota</taxon>
        <taxon>Gammaproteobacteria</taxon>
        <taxon>Enterobacterales</taxon>
        <taxon>Enterobacteriaceae</taxon>
        <taxon>Klebsiella/Raoultella group</taxon>
        <taxon>Raoultella</taxon>
    </lineage>
</organism>
<keyword evidence="2" id="KW-0235">DNA replication</keyword>
<dbReference type="Gene3D" id="3.30.54.10">
    <property type="match status" value="1"/>
</dbReference>
<dbReference type="Pfam" id="PF05472">
    <property type="entry name" value="Ter"/>
    <property type="match status" value="1"/>
</dbReference>
<dbReference type="InterPro" id="IPR036381">
    <property type="entry name" value="Tus_dom1"/>
</dbReference>
<dbReference type="Gene3D" id="3.50.14.10">
    <property type="entry name" value="Replication terminator Tus, domain 1 superfamily/Replication terminator Tus"/>
    <property type="match status" value="1"/>
</dbReference>
<dbReference type="Proteomes" id="UP000345637">
    <property type="component" value="Unassembled WGS sequence"/>
</dbReference>
<name>A0A485CXN8_RAOPL</name>
<dbReference type="GO" id="GO:0003677">
    <property type="term" value="F:DNA binding"/>
    <property type="evidence" value="ECO:0007669"/>
    <property type="project" value="UniProtKB-UniRule"/>
</dbReference>
<gene>
    <name evidence="5" type="primary">tus_2</name>
    <name evidence="5" type="ORF">NCTC12998_06717</name>
</gene>
<dbReference type="InterPro" id="IPR036384">
    <property type="entry name" value="Tus_sf"/>
</dbReference>
<accession>A0A485CXN8</accession>
<dbReference type="NCBIfam" id="TIGR02648">
    <property type="entry name" value="rep_term_tus"/>
    <property type="match status" value="1"/>
</dbReference>
<dbReference type="GO" id="GO:0006274">
    <property type="term" value="P:DNA replication termination"/>
    <property type="evidence" value="ECO:0007669"/>
    <property type="project" value="UniProtKB-UniRule"/>
</dbReference>
<evidence type="ECO:0000256" key="1">
    <source>
        <dbReference type="ARBA" id="ARBA00022490"/>
    </source>
</evidence>
<protein>
    <recommendedName>
        <fullName evidence="4">DNA replication terminus site-binding protein</fullName>
    </recommendedName>
</protein>
<evidence type="ECO:0000256" key="2">
    <source>
        <dbReference type="ARBA" id="ARBA00022705"/>
    </source>
</evidence>
<sequence length="150" mass="17353">MLCDPSTLRFGWANKHVIKNLTRDQVLQQLEKSLQSPRAVPPWTREQWQSKLEREYQDIAALPQRAKLKIKRPVKVQPIARVWYAGEQKQVQYACPGPLITLISGTQGVSVPDIGELLNYDADNVQYRYKPQAQSLRLLIPRLHLWLANE</sequence>